<comment type="catalytic activity">
    <reaction evidence="2">
        <text>adenosylcob(III)inamide phosphate + GTP + H(+) = adenosylcob(III)inamide-GDP + diphosphate</text>
        <dbReference type="Rhea" id="RHEA:22712"/>
        <dbReference type="ChEBI" id="CHEBI:15378"/>
        <dbReference type="ChEBI" id="CHEBI:33019"/>
        <dbReference type="ChEBI" id="CHEBI:37565"/>
        <dbReference type="ChEBI" id="CHEBI:58502"/>
        <dbReference type="ChEBI" id="CHEBI:60487"/>
        <dbReference type="EC" id="2.7.7.62"/>
    </reaction>
</comment>
<dbReference type="Gene3D" id="3.40.50.300">
    <property type="entry name" value="P-loop containing nucleotide triphosphate hydrolases"/>
    <property type="match status" value="1"/>
</dbReference>
<gene>
    <name evidence="20" type="primary">cobP</name>
    <name evidence="20" type="ORF">GKIL_1670</name>
</gene>
<dbReference type="InterPro" id="IPR027417">
    <property type="entry name" value="P-loop_NTPase"/>
</dbReference>
<evidence type="ECO:0000256" key="2">
    <source>
        <dbReference type="ARBA" id="ARBA00000711"/>
    </source>
</evidence>
<evidence type="ECO:0000256" key="18">
    <source>
        <dbReference type="PIRSR" id="PIRSR006135-1"/>
    </source>
</evidence>
<evidence type="ECO:0000256" key="14">
    <source>
        <dbReference type="ARBA" id="ARBA00022840"/>
    </source>
</evidence>
<keyword evidence="20" id="KW-0548">Nucleotidyltransferase</keyword>
<comment type="catalytic activity">
    <reaction evidence="3">
        <text>adenosylcob(III)inamide + GTP = adenosylcob(III)inamide phosphate + GDP + H(+)</text>
        <dbReference type="Rhea" id="RHEA:15765"/>
        <dbReference type="ChEBI" id="CHEBI:2480"/>
        <dbReference type="ChEBI" id="CHEBI:15378"/>
        <dbReference type="ChEBI" id="CHEBI:37565"/>
        <dbReference type="ChEBI" id="CHEBI:58189"/>
        <dbReference type="ChEBI" id="CHEBI:58502"/>
        <dbReference type="EC" id="2.7.1.156"/>
    </reaction>
</comment>
<dbReference type="EC" id="2.7.7.62" evidence="9"/>
<dbReference type="GO" id="GO:0005525">
    <property type="term" value="F:GTP binding"/>
    <property type="evidence" value="ECO:0007669"/>
    <property type="project" value="UniProtKB-KW"/>
</dbReference>
<dbReference type="GO" id="GO:0005524">
    <property type="term" value="F:ATP binding"/>
    <property type="evidence" value="ECO:0007669"/>
    <property type="project" value="UniProtKB-KW"/>
</dbReference>
<comment type="pathway">
    <text evidence="6">Cofactor biosynthesis; adenosylcobalamin biosynthesis; adenosylcobalamin from cob(II)yrinate a,c-diamide: step 5/7.</text>
</comment>
<dbReference type="HOGENOM" id="CLU_094161_0_1_3"/>
<dbReference type="eggNOG" id="COG2087">
    <property type="taxonomic scope" value="Bacteria"/>
</dbReference>
<keyword evidence="15 19" id="KW-0342">GTP-binding</keyword>
<sequence>MNPALILILGGARSGKSRFAERLASHYAGTEPVLYIATAQPSDPEMISRIERHQAERPAHWQTIECPRLLCSVTEEPLAPVILLDCLSVLVANWLLAGGDFENIRWSEADEAALLREVESLIDASAAAHTHLLIVSNEVGMGVVPPYPLGRLYRDVLGRLHQSIAERAERVYLLVAGLPVEIKSLAHLPFTFQ</sequence>
<dbReference type="Pfam" id="PF02283">
    <property type="entry name" value="CobU"/>
    <property type="match status" value="1"/>
</dbReference>
<dbReference type="KEGG" id="glj:GKIL_1670"/>
<dbReference type="CDD" id="cd00544">
    <property type="entry name" value="CobU"/>
    <property type="match status" value="1"/>
</dbReference>
<comment type="similarity">
    <text evidence="7">Belongs to the CobU/CobP family.</text>
</comment>
<comment type="catalytic activity">
    <reaction evidence="1">
        <text>adenosylcob(III)inamide + ATP = adenosylcob(III)inamide phosphate + ADP + H(+)</text>
        <dbReference type="Rhea" id="RHEA:15769"/>
        <dbReference type="ChEBI" id="CHEBI:2480"/>
        <dbReference type="ChEBI" id="CHEBI:15378"/>
        <dbReference type="ChEBI" id="CHEBI:30616"/>
        <dbReference type="ChEBI" id="CHEBI:58502"/>
        <dbReference type="ChEBI" id="CHEBI:456216"/>
        <dbReference type="EC" id="2.7.1.156"/>
    </reaction>
</comment>
<protein>
    <recommendedName>
        <fullName evidence="16">Adenosylcobinamide kinase</fullName>
        <ecNumber evidence="8">2.7.1.156</ecNumber>
        <ecNumber evidence="9">2.7.7.62</ecNumber>
    </recommendedName>
    <alternativeName>
        <fullName evidence="17">Adenosylcobinamide-phosphate guanylyltransferase</fullName>
    </alternativeName>
</protein>
<dbReference type="GO" id="GO:0008820">
    <property type="term" value="F:cobinamide phosphate guanylyltransferase activity"/>
    <property type="evidence" value="ECO:0007669"/>
    <property type="project" value="UniProtKB-EC"/>
</dbReference>
<dbReference type="PANTHER" id="PTHR34848">
    <property type="match status" value="1"/>
</dbReference>
<organism evidence="20 21">
    <name type="scientific">Gloeobacter kilaueensis (strain ATCC BAA-2537 / CCAP 1431/1 / ULC 316 / JS1)</name>
    <dbReference type="NCBI Taxonomy" id="1183438"/>
    <lineage>
        <taxon>Bacteria</taxon>
        <taxon>Bacillati</taxon>
        <taxon>Cyanobacteriota</taxon>
        <taxon>Cyanophyceae</taxon>
        <taxon>Gloeobacterales</taxon>
        <taxon>Gloeobacteraceae</taxon>
        <taxon>Gloeobacter</taxon>
    </lineage>
</organism>
<evidence type="ECO:0000256" key="17">
    <source>
        <dbReference type="ARBA" id="ARBA00030571"/>
    </source>
</evidence>
<evidence type="ECO:0000256" key="3">
    <source>
        <dbReference type="ARBA" id="ARBA00001522"/>
    </source>
</evidence>
<feature type="binding site" evidence="19">
    <location>
        <begin position="37"/>
        <end position="39"/>
    </location>
    <ligand>
        <name>GTP</name>
        <dbReference type="ChEBI" id="CHEBI:37565"/>
    </ligand>
</feature>
<dbReference type="STRING" id="1183438.GKIL_1670"/>
<keyword evidence="13 20" id="KW-0418">Kinase</keyword>
<keyword evidence="10" id="KW-0169">Cobalamin biosynthesis</keyword>
<keyword evidence="14" id="KW-0067">ATP-binding</keyword>
<proteinExistence type="inferred from homology"/>
<dbReference type="InterPro" id="IPR003203">
    <property type="entry name" value="CobU/CobP"/>
</dbReference>
<dbReference type="GO" id="GO:0043752">
    <property type="term" value="F:adenosylcobinamide kinase activity"/>
    <property type="evidence" value="ECO:0007669"/>
    <property type="project" value="UniProtKB-EC"/>
</dbReference>
<reference evidence="20 21" key="1">
    <citation type="journal article" date="2013" name="PLoS ONE">
        <title>Cultivation and Complete Genome Sequencing of Gloeobacter kilaueensis sp. nov., from a Lava Cave in Kilauea Caldera, Hawai'i.</title>
        <authorList>
            <person name="Saw J.H."/>
            <person name="Schatz M."/>
            <person name="Brown M.V."/>
            <person name="Kunkel D.D."/>
            <person name="Foster J.S."/>
            <person name="Shick H."/>
            <person name="Christensen S."/>
            <person name="Hou S."/>
            <person name="Wan X."/>
            <person name="Donachie S.P."/>
        </authorList>
    </citation>
    <scope>NUCLEOTIDE SEQUENCE [LARGE SCALE GENOMIC DNA]</scope>
    <source>
        <strain evidence="21">JS</strain>
    </source>
</reference>
<name>U5QG70_GLOK1</name>
<comment type="pathway">
    <text evidence="5">Cofactor biosynthesis; adenosylcobalamin biosynthesis; adenosylcobalamin from cob(II)yrinate a,c-diamide: step 6/7.</text>
</comment>
<feature type="binding site" evidence="19">
    <location>
        <begin position="10"/>
        <end position="17"/>
    </location>
    <ligand>
        <name>GTP</name>
        <dbReference type="ChEBI" id="CHEBI:37565"/>
    </ligand>
</feature>
<comment type="function">
    <text evidence="4">Catalyzes ATP-dependent phosphorylation of adenosylcobinamide and addition of GMP to adenosylcobinamide phosphate.</text>
</comment>
<evidence type="ECO:0000256" key="19">
    <source>
        <dbReference type="PIRSR" id="PIRSR006135-2"/>
    </source>
</evidence>
<evidence type="ECO:0000256" key="1">
    <source>
        <dbReference type="ARBA" id="ARBA00000312"/>
    </source>
</evidence>
<evidence type="ECO:0000256" key="9">
    <source>
        <dbReference type="ARBA" id="ARBA00012523"/>
    </source>
</evidence>
<dbReference type="PATRIC" id="fig|1183438.3.peg.1643"/>
<dbReference type="RefSeq" id="WP_023173035.1">
    <property type="nucleotide sequence ID" value="NC_022600.1"/>
</dbReference>
<dbReference type="EC" id="2.7.1.156" evidence="8"/>
<dbReference type="OrthoDB" id="9799422at2"/>
<evidence type="ECO:0000313" key="21">
    <source>
        <dbReference type="Proteomes" id="UP000017396"/>
    </source>
</evidence>
<evidence type="ECO:0000256" key="8">
    <source>
        <dbReference type="ARBA" id="ARBA00012016"/>
    </source>
</evidence>
<evidence type="ECO:0000256" key="5">
    <source>
        <dbReference type="ARBA" id="ARBA00004692"/>
    </source>
</evidence>
<dbReference type="EMBL" id="CP003587">
    <property type="protein sequence ID" value="AGY57916.1"/>
    <property type="molecule type" value="Genomic_DNA"/>
</dbReference>
<dbReference type="SUPFAM" id="SSF52540">
    <property type="entry name" value="P-loop containing nucleoside triphosphate hydrolases"/>
    <property type="match status" value="1"/>
</dbReference>
<dbReference type="AlphaFoldDB" id="U5QG70"/>
<evidence type="ECO:0000256" key="4">
    <source>
        <dbReference type="ARBA" id="ARBA00003889"/>
    </source>
</evidence>
<keyword evidence="12 19" id="KW-0547">Nucleotide-binding</keyword>
<accession>U5QG70</accession>
<dbReference type="Proteomes" id="UP000017396">
    <property type="component" value="Chromosome"/>
</dbReference>
<evidence type="ECO:0000313" key="20">
    <source>
        <dbReference type="EMBL" id="AGY57916.1"/>
    </source>
</evidence>
<dbReference type="GO" id="GO:0009236">
    <property type="term" value="P:cobalamin biosynthetic process"/>
    <property type="evidence" value="ECO:0007669"/>
    <property type="project" value="UniProtKB-UniPathway"/>
</dbReference>
<feature type="binding site" evidence="19">
    <location>
        <position position="65"/>
    </location>
    <ligand>
        <name>GTP</name>
        <dbReference type="ChEBI" id="CHEBI:37565"/>
    </ligand>
</feature>
<keyword evidence="11 20" id="KW-0808">Transferase</keyword>
<dbReference type="PIRSF" id="PIRSF006135">
    <property type="entry name" value="CobU"/>
    <property type="match status" value="1"/>
</dbReference>
<feature type="active site" description="GMP-histidine intermediate" evidence="18">
    <location>
        <position position="53"/>
    </location>
</feature>
<dbReference type="UniPathway" id="UPA00148">
    <property type="reaction ID" value="UER00236"/>
</dbReference>
<evidence type="ECO:0000256" key="16">
    <source>
        <dbReference type="ARBA" id="ARBA00029570"/>
    </source>
</evidence>
<evidence type="ECO:0000256" key="15">
    <source>
        <dbReference type="ARBA" id="ARBA00023134"/>
    </source>
</evidence>
<feature type="binding site" evidence="19">
    <location>
        <position position="85"/>
    </location>
    <ligand>
        <name>GTP</name>
        <dbReference type="ChEBI" id="CHEBI:37565"/>
    </ligand>
</feature>
<evidence type="ECO:0000256" key="10">
    <source>
        <dbReference type="ARBA" id="ARBA00022573"/>
    </source>
</evidence>
<evidence type="ECO:0000256" key="13">
    <source>
        <dbReference type="ARBA" id="ARBA00022777"/>
    </source>
</evidence>
<evidence type="ECO:0000256" key="7">
    <source>
        <dbReference type="ARBA" id="ARBA00007490"/>
    </source>
</evidence>
<dbReference type="NCBIfam" id="NF004469">
    <property type="entry name" value="PRK05800.1"/>
    <property type="match status" value="1"/>
</dbReference>
<keyword evidence="21" id="KW-1185">Reference proteome</keyword>
<evidence type="ECO:0000256" key="6">
    <source>
        <dbReference type="ARBA" id="ARBA00005159"/>
    </source>
</evidence>
<evidence type="ECO:0000256" key="11">
    <source>
        <dbReference type="ARBA" id="ARBA00022679"/>
    </source>
</evidence>
<dbReference type="PANTHER" id="PTHR34848:SF1">
    <property type="entry name" value="BIFUNCTIONAL ADENOSYLCOBALAMIN BIOSYNTHESIS PROTEIN COBU"/>
    <property type="match status" value="1"/>
</dbReference>
<evidence type="ECO:0000256" key="12">
    <source>
        <dbReference type="ARBA" id="ARBA00022741"/>
    </source>
</evidence>